<comment type="caution">
    <text evidence="1">The sequence shown here is derived from an EMBL/GenBank/DDBJ whole genome shotgun (WGS) entry which is preliminary data.</text>
</comment>
<evidence type="ECO:0000313" key="1">
    <source>
        <dbReference type="EMBL" id="GHG29844.1"/>
    </source>
</evidence>
<reference evidence="1" key="1">
    <citation type="journal article" date="2014" name="Int. J. Syst. Evol. Microbiol.">
        <title>Complete genome sequence of Corynebacterium casei LMG S-19264T (=DSM 44701T), isolated from a smear-ripened cheese.</title>
        <authorList>
            <consortium name="US DOE Joint Genome Institute (JGI-PGF)"/>
            <person name="Walter F."/>
            <person name="Albersmeier A."/>
            <person name="Kalinowski J."/>
            <person name="Ruckert C."/>
        </authorList>
    </citation>
    <scope>NUCLEOTIDE SEQUENCE</scope>
    <source>
        <strain evidence="1">JCM 4122</strain>
    </source>
</reference>
<dbReference type="Pfam" id="PF22880">
    <property type="entry name" value="DUF7019"/>
    <property type="match status" value="1"/>
</dbReference>
<reference evidence="1" key="2">
    <citation type="submission" date="2020-09" db="EMBL/GenBank/DDBJ databases">
        <authorList>
            <person name="Sun Q."/>
            <person name="Ohkuma M."/>
        </authorList>
    </citation>
    <scope>NUCLEOTIDE SEQUENCE</scope>
    <source>
        <strain evidence="1">JCM 4122</strain>
    </source>
</reference>
<name>A0A919BZT7_STRFL</name>
<dbReference type="NCBIfam" id="NF040893">
    <property type="entry name" value="SAVMC3_10250"/>
    <property type="match status" value="1"/>
</dbReference>
<gene>
    <name evidence="1" type="ORF">GCM10017667_79410</name>
</gene>
<organism evidence="1 2">
    <name type="scientific">Streptomyces filamentosus</name>
    <name type="common">Streptomyces roseosporus</name>
    <dbReference type="NCBI Taxonomy" id="67294"/>
    <lineage>
        <taxon>Bacteria</taxon>
        <taxon>Bacillati</taxon>
        <taxon>Actinomycetota</taxon>
        <taxon>Actinomycetes</taxon>
        <taxon>Kitasatosporales</taxon>
        <taxon>Streptomycetaceae</taxon>
        <taxon>Streptomyces</taxon>
    </lineage>
</organism>
<dbReference type="Proteomes" id="UP000632849">
    <property type="component" value="Unassembled WGS sequence"/>
</dbReference>
<sequence>MVEAPVVAYQQDRRPDLGARVRDVIYLSAGKLQQFLPEPRRAPRTAGVRLSTPFGFGVDVDAQEADGEQGRMKHLRQVQKHLEETALWYEDPGLRPGTWVQFEAPMRCVTLRGAYRDLLLFVDSGTVSGTASGTGEDAGCRLLLHGSARHLLGWTPQLAEGPALSEMVGGDSVGTVFLTRAGQVVEALSSGPRADEEPVSPLAPAPSATGIRDLLRALDAGREDIDTTAPMFGYARVTALLSGQGAVPRCLVASPLMVEYAGETP</sequence>
<dbReference type="InterPro" id="IPR054284">
    <property type="entry name" value="DUF7019"/>
</dbReference>
<proteinExistence type="predicted"/>
<dbReference type="EMBL" id="BNBE01000004">
    <property type="protein sequence ID" value="GHG29844.1"/>
    <property type="molecule type" value="Genomic_DNA"/>
</dbReference>
<accession>A0A919BZT7</accession>
<dbReference type="AlphaFoldDB" id="A0A919BZT7"/>
<evidence type="ECO:0000313" key="2">
    <source>
        <dbReference type="Proteomes" id="UP000632849"/>
    </source>
</evidence>
<protein>
    <submittedName>
        <fullName evidence="1">Uncharacterized protein</fullName>
    </submittedName>
</protein>
<keyword evidence="2" id="KW-1185">Reference proteome</keyword>